<dbReference type="AlphaFoldDB" id="A0A7X8SLU4"/>
<comment type="caution">
    <text evidence="2">The sequence shown here is derived from an EMBL/GenBank/DDBJ whole genome shotgun (WGS) entry which is preliminary data.</text>
</comment>
<dbReference type="InterPro" id="IPR001539">
    <property type="entry name" value="Peptidase_U32"/>
</dbReference>
<dbReference type="Pfam" id="PF12392">
    <property type="entry name" value="DUF3656"/>
    <property type="match status" value="1"/>
</dbReference>
<name>A0A7X8SLU4_9BACT</name>
<gene>
    <name evidence="2" type="ORF">HGP29_15020</name>
</gene>
<dbReference type="EMBL" id="JABAIL010000004">
    <property type="protein sequence ID" value="NLR92528.1"/>
    <property type="molecule type" value="Genomic_DNA"/>
</dbReference>
<feature type="domain" description="Peptidase U32 collagenase" evidence="1">
    <location>
        <begin position="382"/>
        <end position="496"/>
    </location>
</feature>
<keyword evidence="3" id="KW-1185">Reference proteome</keyword>
<dbReference type="InterPro" id="IPR051454">
    <property type="entry name" value="RNA/ubiquinone_mod_enzymes"/>
</dbReference>
<evidence type="ECO:0000259" key="1">
    <source>
        <dbReference type="Pfam" id="PF12392"/>
    </source>
</evidence>
<dbReference type="PROSITE" id="PS01276">
    <property type="entry name" value="PEPTIDASE_U32"/>
    <property type="match status" value="1"/>
</dbReference>
<evidence type="ECO:0000313" key="2">
    <source>
        <dbReference type="EMBL" id="NLR92528.1"/>
    </source>
</evidence>
<dbReference type="InterPro" id="IPR020988">
    <property type="entry name" value="Pept_U32_collagenase"/>
</dbReference>
<organism evidence="2 3">
    <name type="scientific">Flammeovirga agarivorans</name>
    <dbReference type="NCBI Taxonomy" id="2726742"/>
    <lineage>
        <taxon>Bacteria</taxon>
        <taxon>Pseudomonadati</taxon>
        <taxon>Bacteroidota</taxon>
        <taxon>Cytophagia</taxon>
        <taxon>Cytophagales</taxon>
        <taxon>Flammeovirgaceae</taxon>
        <taxon>Flammeovirga</taxon>
    </lineage>
</organism>
<dbReference type="RefSeq" id="WP_168883237.1">
    <property type="nucleotide sequence ID" value="NZ_JABAIL010000004.1"/>
</dbReference>
<dbReference type="Pfam" id="PF01136">
    <property type="entry name" value="Peptidase_U32"/>
    <property type="match status" value="1"/>
</dbReference>
<dbReference type="PANTHER" id="PTHR30217:SF10">
    <property type="entry name" value="23S RRNA 5-HYDROXYCYTIDINE C2501 SYNTHASE"/>
    <property type="match status" value="1"/>
</dbReference>
<dbReference type="PANTHER" id="PTHR30217">
    <property type="entry name" value="PEPTIDASE U32 FAMILY"/>
    <property type="match status" value="1"/>
</dbReference>
<accession>A0A7X8SLU4</accession>
<proteinExistence type="predicted"/>
<reference evidence="2 3" key="1">
    <citation type="submission" date="2020-04" db="EMBL/GenBank/DDBJ databases">
        <title>Flammeovirga sp. SR4, a novel species isolated from seawater.</title>
        <authorList>
            <person name="Wang X."/>
        </authorList>
    </citation>
    <scope>NUCLEOTIDE SEQUENCE [LARGE SCALE GENOMIC DNA]</scope>
    <source>
        <strain evidence="2 3">SR4</strain>
    </source>
</reference>
<dbReference type="Proteomes" id="UP000585050">
    <property type="component" value="Unassembled WGS sequence"/>
</dbReference>
<sequence>MRSLELLAPAKNIEIGMAAINHGADAVYIGPSNFGARDAVGNSVSDIAKLTKHAHRFHSKIFATMNTLLFDNELEQAHKLAWQLYDAGVDALIIQDMGMLEMDLPPIPLHASTQTHNLHLEKVQFLEKVGFDRVVLARECSIKDIEEIGKATNVELEAFVAGALCVSLSGQCYMSNNVGDRSANRGACGQPCRLPFDLVDSNGTKLANQKHLLSLKDLNLSDYVLPLARAGIKSFKIEGRLKDESYVINQVGSFRKRIDFVLDKYGNEFTADSQGKTTLDFDPAMEKTYNRGFTTYFYEKRNPEIVHFDSPKAIGDKVGVVKQIKANQYLVEMQDGKKLIPGDGLCFYDKYEKLQGMKVEHVDNEGWIKTSLVMGVRVGAEIYRNYDQAFNKELKSQKTVRKIESDISMTWKNHTITLSIKDIYGNSLSQSYKEPFEVASNKEKAEQNLQKSLKKTGNTIFLINEVTLPKGELPFIPSGKLNQMRRDLIDAFEAKRNAEYKQAPRLNTEIDDSYPFPAKIQKWDHHGNVLNKLARQFYAKHGVTEIEEGFEGREDKSKLRLMTTKHCLRYQIGLCDEYETFVTPPENVKYPLFLQSKKDRYKLKFNCKDCVMMIDDAPEEEEVNS</sequence>
<protein>
    <submittedName>
        <fullName evidence="2">U32 family peptidase</fullName>
    </submittedName>
</protein>
<evidence type="ECO:0000313" key="3">
    <source>
        <dbReference type="Proteomes" id="UP000585050"/>
    </source>
</evidence>